<dbReference type="AlphaFoldDB" id="A0A4Y2P2M7"/>
<dbReference type="EMBL" id="BGPR01010277">
    <property type="protein sequence ID" value="GBN45269.1"/>
    <property type="molecule type" value="Genomic_DNA"/>
</dbReference>
<comment type="caution">
    <text evidence="2">The sequence shown here is derived from an EMBL/GenBank/DDBJ whole genome shotgun (WGS) entry which is preliminary data.</text>
</comment>
<evidence type="ECO:0000313" key="2">
    <source>
        <dbReference type="EMBL" id="GBN45269.1"/>
    </source>
</evidence>
<dbReference type="Proteomes" id="UP000499080">
    <property type="component" value="Unassembled WGS sequence"/>
</dbReference>
<accession>A0A4Y2P2M7</accession>
<sequence length="74" mass="8114">MLGSSDEGVRLAGNGMHNSGLKSDKASRNLTLAEALLLFDELKSYPNLEDIYIEPPDVAVVSDEDLADDEVRHR</sequence>
<reference evidence="2 3" key="1">
    <citation type="journal article" date="2019" name="Sci. Rep.">
        <title>Orb-weaving spider Araneus ventricosus genome elucidates the spidroin gene catalogue.</title>
        <authorList>
            <person name="Kono N."/>
            <person name="Nakamura H."/>
            <person name="Ohtoshi R."/>
            <person name="Moran D.A.P."/>
            <person name="Shinohara A."/>
            <person name="Yoshida Y."/>
            <person name="Fujiwara M."/>
            <person name="Mori M."/>
            <person name="Tomita M."/>
            <person name="Arakawa K."/>
        </authorList>
    </citation>
    <scope>NUCLEOTIDE SEQUENCE [LARGE SCALE GENOMIC DNA]</scope>
</reference>
<evidence type="ECO:0000256" key="1">
    <source>
        <dbReference type="SAM" id="MobiDB-lite"/>
    </source>
</evidence>
<organism evidence="2 3">
    <name type="scientific">Araneus ventricosus</name>
    <name type="common">Orbweaver spider</name>
    <name type="synonym">Epeira ventricosa</name>
    <dbReference type="NCBI Taxonomy" id="182803"/>
    <lineage>
        <taxon>Eukaryota</taxon>
        <taxon>Metazoa</taxon>
        <taxon>Ecdysozoa</taxon>
        <taxon>Arthropoda</taxon>
        <taxon>Chelicerata</taxon>
        <taxon>Arachnida</taxon>
        <taxon>Araneae</taxon>
        <taxon>Araneomorphae</taxon>
        <taxon>Entelegynae</taxon>
        <taxon>Araneoidea</taxon>
        <taxon>Araneidae</taxon>
        <taxon>Araneus</taxon>
    </lineage>
</organism>
<protein>
    <submittedName>
        <fullName evidence="2">Uncharacterized protein</fullName>
    </submittedName>
</protein>
<evidence type="ECO:0000313" key="3">
    <source>
        <dbReference type="Proteomes" id="UP000499080"/>
    </source>
</evidence>
<proteinExistence type="predicted"/>
<feature type="region of interest" description="Disordered" evidence="1">
    <location>
        <begin position="1"/>
        <end position="24"/>
    </location>
</feature>
<keyword evidence="3" id="KW-1185">Reference proteome</keyword>
<dbReference type="OrthoDB" id="8197645at2759"/>
<gene>
    <name evidence="2" type="ORF">AVEN_272298_1</name>
</gene>
<name>A0A4Y2P2M7_ARAVE</name>